<feature type="region of interest" description="Disordered" evidence="1">
    <location>
        <begin position="1"/>
        <end position="454"/>
    </location>
</feature>
<feature type="compositionally biased region" description="Basic residues" evidence="1">
    <location>
        <begin position="1"/>
        <end position="21"/>
    </location>
</feature>
<feature type="compositionally biased region" description="Low complexity" evidence="1">
    <location>
        <begin position="339"/>
        <end position="348"/>
    </location>
</feature>
<evidence type="ECO:0000256" key="1">
    <source>
        <dbReference type="SAM" id="MobiDB-lite"/>
    </source>
</evidence>
<evidence type="ECO:0000313" key="2">
    <source>
        <dbReference type="EMBL" id="CAA9268368.1"/>
    </source>
</evidence>
<sequence>APHPARRRPVGPRPARRRRPALRGDARRPRAAACRDLHAAAARRATGFRPVRPLHRPGEPPRGGAGQRAGRHRRPARPAPDRPLLALSRPAGAGLLRHQARGRRQLLGADGQRLRQPAQQFGLAAGVPPRAPRLAERRRRGGAHGVPQRPEPGGSLPHRHRPFAEPVPDGRRPRHREHPAGGRRLLVRRRVRPVSDPRGRRGARHALPRNAHGRAHHPRPRPLRAPGAGEPGRARRLRGAPLRRLRGHGGEPGRVAPLRHAGAAALPARHGPAGRALPARAGVRHARRRLDRPRAALPLGGRRHRHRRLQHGGRAPRPGDRARQRRGRPGPRLRRRPAAARVFPRARPLQTRVPDRPRRAGRGGLRPQNRPHRPHGDPRPGQPRPPARRPAAGRAPRPLRLPFLHHRERGGGGRGPHRRRQRQQPALQRRPAPDAGGRQRVHPAARAGVAAGAL</sequence>
<dbReference type="AlphaFoldDB" id="A0A6J4J254"/>
<feature type="compositionally biased region" description="Basic residues" evidence="1">
    <location>
        <begin position="200"/>
        <end position="222"/>
    </location>
</feature>
<dbReference type="EC" id="3.1.4.46" evidence="2"/>
<feature type="compositionally biased region" description="Basic and acidic residues" evidence="1">
    <location>
        <begin position="22"/>
        <end position="38"/>
    </location>
</feature>
<proteinExistence type="predicted"/>
<reference evidence="2" key="1">
    <citation type="submission" date="2020-02" db="EMBL/GenBank/DDBJ databases">
        <authorList>
            <person name="Meier V. D."/>
        </authorList>
    </citation>
    <scope>NUCLEOTIDE SEQUENCE</scope>
    <source>
        <strain evidence="2">AVDCRST_MAG08</strain>
    </source>
</reference>
<gene>
    <name evidence="2" type="ORF">AVDCRST_MAG08-3064</name>
</gene>
<keyword evidence="2" id="KW-0378">Hydrolase</keyword>
<name>A0A6J4J254_9PROT</name>
<feature type="compositionally biased region" description="Basic residues" evidence="1">
    <location>
        <begin position="234"/>
        <end position="247"/>
    </location>
</feature>
<feature type="compositionally biased region" description="Low complexity" evidence="1">
    <location>
        <begin position="267"/>
        <end position="281"/>
    </location>
</feature>
<dbReference type="GO" id="GO:0008889">
    <property type="term" value="F:glycerophosphodiester phosphodiesterase activity"/>
    <property type="evidence" value="ECO:0007669"/>
    <property type="project" value="UniProtKB-EC"/>
</dbReference>
<feature type="compositionally biased region" description="Low complexity" evidence="1">
    <location>
        <begin position="389"/>
        <end position="402"/>
    </location>
</feature>
<feature type="compositionally biased region" description="Basic residues" evidence="1">
    <location>
        <begin position="301"/>
        <end position="311"/>
    </location>
</feature>
<organism evidence="2">
    <name type="scientific">uncultured Acetobacteraceae bacterium</name>
    <dbReference type="NCBI Taxonomy" id="169975"/>
    <lineage>
        <taxon>Bacteria</taxon>
        <taxon>Pseudomonadati</taxon>
        <taxon>Pseudomonadota</taxon>
        <taxon>Alphaproteobacteria</taxon>
        <taxon>Acetobacterales</taxon>
        <taxon>Acetobacteraceae</taxon>
        <taxon>environmental samples</taxon>
    </lineage>
</organism>
<feature type="compositionally biased region" description="Basic residues" evidence="1">
    <location>
        <begin position="323"/>
        <end position="338"/>
    </location>
</feature>
<feature type="compositionally biased region" description="Low complexity" evidence="1">
    <location>
        <begin position="444"/>
        <end position="454"/>
    </location>
</feature>
<protein>
    <submittedName>
        <fullName evidence="2">Glycerophosphoryl diester phosphodiesterase</fullName>
        <ecNumber evidence="2">3.1.4.46</ecNumber>
    </submittedName>
</protein>
<feature type="non-terminal residue" evidence="2">
    <location>
        <position position="1"/>
    </location>
</feature>
<feature type="non-terminal residue" evidence="2">
    <location>
        <position position="454"/>
    </location>
</feature>
<feature type="compositionally biased region" description="Low complexity" evidence="1">
    <location>
        <begin position="82"/>
        <end position="91"/>
    </location>
</feature>
<feature type="compositionally biased region" description="Basic residues" evidence="1">
    <location>
        <begin position="282"/>
        <end position="291"/>
    </location>
</feature>
<dbReference type="EMBL" id="CADCTG010000227">
    <property type="protein sequence ID" value="CAA9268368.1"/>
    <property type="molecule type" value="Genomic_DNA"/>
</dbReference>
<accession>A0A6J4J254</accession>